<keyword evidence="1" id="KW-0732">Signal</keyword>
<dbReference type="Pfam" id="PF13379">
    <property type="entry name" value="NMT1_2"/>
    <property type="match status" value="1"/>
</dbReference>
<comment type="caution">
    <text evidence="2">The sequence shown here is derived from an EMBL/GenBank/DDBJ whole genome shotgun (WGS) entry which is preliminary data.</text>
</comment>
<sequence length="336" mass="37129">MRLLKSCLAACVLLFAGAAAAGAEEPVNIRIAWIAAPTNLAPILFAKEGVAQHLDKSYTIEPIRFNGSPQILTAMGAGELDIALFSYSSFALAVQNAGMTDLRVVADDFQGNTPGHFQEGFLVLKDSPIQKIEDLKGKVLATNGAGGAIDIALRTALRRHDMQDKRDVTIIEAPLPTMKALLLEKKVDLVSATLPFAHDPELKAASRMLFTQGEYVGPTQTLLWAAKSEFIDKHRAALADFMEDVIRARRWYEDPANREEAIRIVSEFTKQPQEFYKGWLFTDQDAFRDPDARPNIQALQSNIDNQFEAGFLKKRLDILPYVDLSVVDTAAARINK</sequence>
<accession>A0A2P7S343</accession>
<protein>
    <recommendedName>
        <fullName evidence="4">ABC transporter substrate-binding protein</fullName>
    </recommendedName>
</protein>
<dbReference type="EMBL" id="PXYL01000016">
    <property type="protein sequence ID" value="PSJ56869.1"/>
    <property type="molecule type" value="Genomic_DNA"/>
</dbReference>
<reference evidence="2 3" key="1">
    <citation type="submission" date="2018-03" db="EMBL/GenBank/DDBJ databases">
        <title>The draft genome of Mesorhizobium soli JCM 19897.</title>
        <authorList>
            <person name="Li L."/>
            <person name="Liu L."/>
            <person name="Liang L."/>
            <person name="Wang T."/>
            <person name="Zhang X."/>
        </authorList>
    </citation>
    <scope>NUCLEOTIDE SEQUENCE [LARGE SCALE GENOMIC DNA]</scope>
    <source>
        <strain evidence="2 3">JCM 19897</strain>
    </source>
</reference>
<evidence type="ECO:0000313" key="2">
    <source>
        <dbReference type="EMBL" id="PSJ56869.1"/>
    </source>
</evidence>
<dbReference type="Proteomes" id="UP000240653">
    <property type="component" value="Unassembled WGS sequence"/>
</dbReference>
<gene>
    <name evidence="2" type="ORF">C7I85_23575</name>
</gene>
<dbReference type="AlphaFoldDB" id="A0A2P7S343"/>
<organism evidence="2 3">
    <name type="scientific">Pseudaminobacter soli</name>
    <name type="common">ex Li et al. 2025</name>
    <dbReference type="NCBI Taxonomy" id="1295366"/>
    <lineage>
        <taxon>Bacteria</taxon>
        <taxon>Pseudomonadati</taxon>
        <taxon>Pseudomonadota</taxon>
        <taxon>Alphaproteobacteria</taxon>
        <taxon>Hyphomicrobiales</taxon>
        <taxon>Phyllobacteriaceae</taxon>
        <taxon>Pseudaminobacter</taxon>
    </lineage>
</organism>
<dbReference type="PANTHER" id="PTHR30024:SF48">
    <property type="entry name" value="ABC TRANSPORTER SUBSTRATE-BINDING PROTEIN"/>
    <property type="match status" value="1"/>
</dbReference>
<proteinExistence type="predicted"/>
<feature type="chain" id="PRO_5015116703" description="ABC transporter substrate-binding protein" evidence="1">
    <location>
        <begin position="22"/>
        <end position="336"/>
    </location>
</feature>
<dbReference type="SUPFAM" id="SSF53850">
    <property type="entry name" value="Periplasmic binding protein-like II"/>
    <property type="match status" value="1"/>
</dbReference>
<name>A0A2P7S343_9HYPH</name>
<evidence type="ECO:0000313" key="3">
    <source>
        <dbReference type="Proteomes" id="UP000240653"/>
    </source>
</evidence>
<keyword evidence="3" id="KW-1185">Reference proteome</keyword>
<evidence type="ECO:0008006" key="4">
    <source>
        <dbReference type="Google" id="ProtNLM"/>
    </source>
</evidence>
<dbReference type="PANTHER" id="PTHR30024">
    <property type="entry name" value="ALIPHATIC SULFONATES-BINDING PROTEIN-RELATED"/>
    <property type="match status" value="1"/>
</dbReference>
<evidence type="ECO:0000256" key="1">
    <source>
        <dbReference type="SAM" id="SignalP"/>
    </source>
</evidence>
<dbReference type="OrthoDB" id="7374754at2"/>
<dbReference type="RefSeq" id="WP_106726464.1">
    <property type="nucleotide sequence ID" value="NZ_PXYL01000016.1"/>
</dbReference>
<dbReference type="Gene3D" id="3.40.190.10">
    <property type="entry name" value="Periplasmic binding protein-like II"/>
    <property type="match status" value="2"/>
</dbReference>
<feature type="signal peptide" evidence="1">
    <location>
        <begin position="1"/>
        <end position="21"/>
    </location>
</feature>